<sequence length="185" mass="20504">MSSPQPCVPTMTGAEFLDVQSGRFDQETRPNVGSFGHPDLCAKPCIFLMRGMCHRAEFCGYCHLEHRASPARLCKQDREYLGCFTAAEVVAMILPHLKSRVASLGVHHQAWDLIRALQAVAERSIGSADLQASRLHTSLQRLSISGLLSLLRRSDMIFMEDLELPCAQFRSKMAMHKFSGASLVG</sequence>
<name>A0AA36NB30_9DINO</name>
<organism evidence="1 2">
    <name type="scientific">Effrenium voratum</name>
    <dbReference type="NCBI Taxonomy" id="2562239"/>
    <lineage>
        <taxon>Eukaryota</taxon>
        <taxon>Sar</taxon>
        <taxon>Alveolata</taxon>
        <taxon>Dinophyceae</taxon>
        <taxon>Suessiales</taxon>
        <taxon>Symbiodiniaceae</taxon>
        <taxon>Effrenium</taxon>
    </lineage>
</organism>
<dbReference type="EMBL" id="CAUJNA010003602">
    <property type="protein sequence ID" value="CAJ1405785.1"/>
    <property type="molecule type" value="Genomic_DNA"/>
</dbReference>
<protein>
    <submittedName>
        <fullName evidence="1">Uncharacterized protein</fullName>
    </submittedName>
</protein>
<dbReference type="AlphaFoldDB" id="A0AA36NB30"/>
<proteinExistence type="predicted"/>
<gene>
    <name evidence="1" type="ORF">EVOR1521_LOCUS27914</name>
</gene>
<accession>A0AA36NB30</accession>
<keyword evidence="2" id="KW-1185">Reference proteome</keyword>
<reference evidence="1" key="1">
    <citation type="submission" date="2023-08" db="EMBL/GenBank/DDBJ databases">
        <authorList>
            <person name="Chen Y."/>
            <person name="Shah S."/>
            <person name="Dougan E. K."/>
            <person name="Thang M."/>
            <person name="Chan C."/>
        </authorList>
    </citation>
    <scope>NUCLEOTIDE SEQUENCE</scope>
</reference>
<comment type="caution">
    <text evidence="1">The sequence shown here is derived from an EMBL/GenBank/DDBJ whole genome shotgun (WGS) entry which is preliminary data.</text>
</comment>
<evidence type="ECO:0000313" key="1">
    <source>
        <dbReference type="EMBL" id="CAJ1405785.1"/>
    </source>
</evidence>
<evidence type="ECO:0000313" key="2">
    <source>
        <dbReference type="Proteomes" id="UP001178507"/>
    </source>
</evidence>
<dbReference type="Proteomes" id="UP001178507">
    <property type="component" value="Unassembled WGS sequence"/>
</dbReference>